<protein>
    <submittedName>
        <fullName evidence="2">Uncharacterized protein</fullName>
    </submittedName>
</protein>
<dbReference type="HOGENOM" id="CLU_1193949_0_0_5"/>
<reference evidence="3" key="1">
    <citation type="submission" date="2010-08" db="EMBL/GenBank/DDBJ databases">
        <title>Genome sequence of Parvularcula bermudensis HTCC2503.</title>
        <authorList>
            <person name="Kang D.-M."/>
            <person name="Oh H.-M."/>
            <person name="Cho J.-C."/>
        </authorList>
    </citation>
    <scope>NUCLEOTIDE SEQUENCE [LARGE SCALE GENOMIC DNA]</scope>
    <source>
        <strain evidence="3">ATCC BAA-594 / HTCC2503 / KCTC 12087</strain>
    </source>
</reference>
<sequence length="232" mass="26834">MKFSPLRIGIAIFGAVAFFAMENDPQEVSSNLCKWTIELAAVEQCPAWMNNPDWLLLFRCALGIVGLCLIWPLIPRGLAQLYDAWLFLTRGLFAIRKGARRVVVATMEKIKDEPVLVDENRAVKIIERSQWARYRNDMGKKPKSVADFFADEYAFSRVDNPRSNAEHSIFWSWCERVLKESFTRAATDEHDDNYRGGMVTTDEGEKLFSERILLKWLDDKWTAEMLDRFGKI</sequence>
<keyword evidence="1" id="KW-0812">Transmembrane</keyword>
<dbReference type="Proteomes" id="UP000001302">
    <property type="component" value="Chromosome"/>
</dbReference>
<keyword evidence="1" id="KW-1133">Transmembrane helix</keyword>
<evidence type="ECO:0000313" key="2">
    <source>
        <dbReference type="EMBL" id="ADM08674.1"/>
    </source>
</evidence>
<evidence type="ECO:0000313" key="3">
    <source>
        <dbReference type="Proteomes" id="UP000001302"/>
    </source>
</evidence>
<feature type="transmembrane region" description="Helical" evidence="1">
    <location>
        <begin position="54"/>
        <end position="74"/>
    </location>
</feature>
<evidence type="ECO:0000256" key="1">
    <source>
        <dbReference type="SAM" id="Phobius"/>
    </source>
</evidence>
<name>E0TD15_PARBH</name>
<keyword evidence="1" id="KW-0472">Membrane</keyword>
<gene>
    <name evidence="2" type="ordered locus">PB2503_02987</name>
</gene>
<organism evidence="2 3">
    <name type="scientific">Parvularcula bermudensis (strain ATCC BAA-594 / HTCC2503 / KCTC 12087)</name>
    <dbReference type="NCBI Taxonomy" id="314260"/>
    <lineage>
        <taxon>Bacteria</taxon>
        <taxon>Pseudomonadati</taxon>
        <taxon>Pseudomonadota</taxon>
        <taxon>Alphaproteobacteria</taxon>
        <taxon>Parvularculales</taxon>
        <taxon>Parvularculaceae</taxon>
        <taxon>Parvularcula</taxon>
    </lineage>
</organism>
<accession>E0TD15</accession>
<reference evidence="2 3" key="2">
    <citation type="journal article" date="2011" name="J. Bacteriol.">
        <title>Complete genome sequence of strain HTCC2503T of Parvularcula bermudensis, the type species of the order "Parvularculales" in the class Alphaproteobacteria.</title>
        <authorList>
            <person name="Oh H.M."/>
            <person name="Kang I."/>
            <person name="Vergin K.L."/>
            <person name="Kang D."/>
            <person name="Rhee K.H."/>
            <person name="Giovannoni S.J."/>
            <person name="Cho J.C."/>
        </authorList>
    </citation>
    <scope>NUCLEOTIDE SEQUENCE [LARGE SCALE GENOMIC DNA]</scope>
    <source>
        <strain evidence="3">ATCC BAA-594 / HTCC2503 / KCTC 12087</strain>
    </source>
</reference>
<keyword evidence="3" id="KW-1185">Reference proteome</keyword>
<dbReference type="AlphaFoldDB" id="E0TD15"/>
<proteinExistence type="predicted"/>
<dbReference type="KEGG" id="pbr:PB2503_02987"/>
<dbReference type="EMBL" id="CP002156">
    <property type="protein sequence ID" value="ADM08674.1"/>
    <property type="molecule type" value="Genomic_DNA"/>
</dbReference>